<sequence length="357" mass="40881">MKTSLNSLHNKLSIKTPALLKPIKKRDEARKPTKNFSKMFQSLIPRKSSLILFLQQKTKGISTENGLLRFFVLTMLILNMPQHVEGQGQNIGQSYSELSPLAHHKTALEVLAASKKWINQFNEGNALECANGYDKDAAMRATPFGTKKGFDEISGFWLDLVDKGASNLVYENVKIEVVDEKLAFLSADWRMNIGRGIIYMEKWEKSNGRWLLTNDDFEMLEQFKMPEENSIKSTASHEVLEKVIRTSMEWINGFNSQQAKICGSGYTPDANLSPYPFELVTGQEGIYQFWDGLIKNGARNLIYNNPVFEAFGKDRAMISSNWSMNIGEGKIFQEKWVLNENKWLLEYDDFRVLKSYQ</sequence>
<protein>
    <recommendedName>
        <fullName evidence="3">SnoaL-like domain-containing protein</fullName>
    </recommendedName>
</protein>
<dbReference type="InterPro" id="IPR032710">
    <property type="entry name" value="NTF2-like_dom_sf"/>
</dbReference>
<dbReference type="Gene3D" id="3.10.450.50">
    <property type="match status" value="2"/>
</dbReference>
<evidence type="ECO:0000313" key="2">
    <source>
        <dbReference type="Proteomes" id="UP000321456"/>
    </source>
</evidence>
<organism evidence="1 2">
    <name type="scientific">Flagellimonas hymeniacidonis</name>
    <dbReference type="NCBI Taxonomy" id="2603628"/>
    <lineage>
        <taxon>Bacteria</taxon>
        <taxon>Pseudomonadati</taxon>
        <taxon>Bacteroidota</taxon>
        <taxon>Flavobacteriia</taxon>
        <taxon>Flavobacteriales</taxon>
        <taxon>Flavobacteriaceae</taxon>
        <taxon>Flagellimonas</taxon>
    </lineage>
</organism>
<comment type="caution">
    <text evidence="1">The sequence shown here is derived from an EMBL/GenBank/DDBJ whole genome shotgun (WGS) entry which is preliminary data.</text>
</comment>
<evidence type="ECO:0000313" key="1">
    <source>
        <dbReference type="EMBL" id="TXN34974.1"/>
    </source>
</evidence>
<dbReference type="EMBL" id="VRUR01000002">
    <property type="protein sequence ID" value="TXN34974.1"/>
    <property type="molecule type" value="Genomic_DNA"/>
</dbReference>
<dbReference type="SUPFAM" id="SSF54427">
    <property type="entry name" value="NTF2-like"/>
    <property type="match status" value="2"/>
</dbReference>
<dbReference type="AlphaFoldDB" id="A0A5C8V0G9"/>
<dbReference type="RefSeq" id="WP_147743708.1">
    <property type="nucleotide sequence ID" value="NZ_VRUR01000002.1"/>
</dbReference>
<name>A0A5C8V0G9_9FLAO</name>
<accession>A0A5C8V0G9</accession>
<gene>
    <name evidence="1" type="ORF">FVB32_10275</name>
</gene>
<dbReference type="Proteomes" id="UP000321456">
    <property type="component" value="Unassembled WGS sequence"/>
</dbReference>
<evidence type="ECO:0008006" key="3">
    <source>
        <dbReference type="Google" id="ProtNLM"/>
    </source>
</evidence>
<keyword evidence="2" id="KW-1185">Reference proteome</keyword>
<proteinExistence type="predicted"/>
<reference evidence="1 2" key="1">
    <citation type="submission" date="2019-08" db="EMBL/GenBank/DDBJ databases">
        <title>Professor.</title>
        <authorList>
            <person name="Park J.S."/>
        </authorList>
    </citation>
    <scope>NUCLEOTIDE SEQUENCE [LARGE SCALE GENOMIC DNA]</scope>
    <source>
        <strain evidence="1 2">176CP5-101</strain>
    </source>
</reference>